<reference evidence="4 5" key="1">
    <citation type="journal article" date="2016" name="Nat. Commun.">
        <title>Thousands of microbial genomes shed light on interconnected biogeochemical processes in an aquifer system.</title>
        <authorList>
            <person name="Anantharaman K."/>
            <person name="Brown C.T."/>
            <person name="Hug L.A."/>
            <person name="Sharon I."/>
            <person name="Castelle C.J."/>
            <person name="Probst A.J."/>
            <person name="Thomas B.C."/>
            <person name="Singh A."/>
            <person name="Wilkins M.J."/>
            <person name="Karaoz U."/>
            <person name="Brodie E.L."/>
            <person name="Williams K.H."/>
            <person name="Hubbard S.S."/>
            <person name="Banfield J.F."/>
        </authorList>
    </citation>
    <scope>NUCLEOTIDE SEQUENCE [LARGE SCALE GENOMIC DNA]</scope>
</reference>
<dbReference type="EMBL" id="MFYX01000060">
    <property type="protein sequence ID" value="OGK05162.1"/>
    <property type="molecule type" value="Genomic_DNA"/>
</dbReference>
<evidence type="ECO:0000256" key="1">
    <source>
        <dbReference type="ARBA" id="ARBA00022553"/>
    </source>
</evidence>
<dbReference type="Pfam" id="PF00072">
    <property type="entry name" value="Response_reg"/>
    <property type="match status" value="1"/>
</dbReference>
<dbReference type="PROSITE" id="PS50110">
    <property type="entry name" value="RESPONSE_REGULATORY"/>
    <property type="match status" value="1"/>
</dbReference>
<evidence type="ECO:0000256" key="2">
    <source>
        <dbReference type="PROSITE-ProRule" id="PRU00169"/>
    </source>
</evidence>
<dbReference type="Proteomes" id="UP000179243">
    <property type="component" value="Unassembled WGS sequence"/>
</dbReference>
<keyword evidence="1 2" id="KW-0597">Phosphoprotein</keyword>
<dbReference type="AlphaFoldDB" id="A0A1F7FFB8"/>
<name>A0A1F7FFB8_UNCRA</name>
<organism evidence="4 5">
    <name type="scientific">Candidatus Raymondbacteria bacterium RIFOXYD12_FULL_49_13</name>
    <dbReference type="NCBI Taxonomy" id="1817890"/>
    <lineage>
        <taxon>Bacteria</taxon>
        <taxon>Raymondiibacteriota</taxon>
    </lineage>
</organism>
<evidence type="ECO:0000313" key="4">
    <source>
        <dbReference type="EMBL" id="OGK05162.1"/>
    </source>
</evidence>
<dbReference type="InterPro" id="IPR050595">
    <property type="entry name" value="Bact_response_regulator"/>
</dbReference>
<dbReference type="PANTHER" id="PTHR44591">
    <property type="entry name" value="STRESS RESPONSE REGULATOR PROTEIN 1"/>
    <property type="match status" value="1"/>
</dbReference>
<evidence type="ECO:0000259" key="3">
    <source>
        <dbReference type="PROSITE" id="PS50110"/>
    </source>
</evidence>
<proteinExistence type="predicted"/>
<gene>
    <name evidence="4" type="ORF">A2519_11450</name>
</gene>
<dbReference type="PANTHER" id="PTHR44591:SF3">
    <property type="entry name" value="RESPONSE REGULATORY DOMAIN-CONTAINING PROTEIN"/>
    <property type="match status" value="1"/>
</dbReference>
<sequence>MEKKKILIIDDEKLIVKSTALALSYFGYNTVQAASGAEGLAAAQKERPNAILLDIMMPVMDGWEVLARLKEDPATASIPVIIFTAKEYSNGYSLAKEKGAAGYIAKPFEPEALDQLIKQCVE</sequence>
<dbReference type="SMART" id="SM00448">
    <property type="entry name" value="REC"/>
    <property type="match status" value="1"/>
</dbReference>
<accession>A0A1F7FFB8</accession>
<evidence type="ECO:0000313" key="5">
    <source>
        <dbReference type="Proteomes" id="UP000179243"/>
    </source>
</evidence>
<protein>
    <recommendedName>
        <fullName evidence="3">Response regulatory domain-containing protein</fullName>
    </recommendedName>
</protein>
<comment type="caution">
    <text evidence="4">The sequence shown here is derived from an EMBL/GenBank/DDBJ whole genome shotgun (WGS) entry which is preliminary data.</text>
</comment>
<dbReference type="SUPFAM" id="SSF52172">
    <property type="entry name" value="CheY-like"/>
    <property type="match status" value="1"/>
</dbReference>
<dbReference type="Gene3D" id="3.40.50.2300">
    <property type="match status" value="1"/>
</dbReference>
<dbReference type="InterPro" id="IPR001789">
    <property type="entry name" value="Sig_transdc_resp-reg_receiver"/>
</dbReference>
<feature type="domain" description="Response regulatory" evidence="3">
    <location>
        <begin position="5"/>
        <end position="121"/>
    </location>
</feature>
<dbReference type="GO" id="GO:0000160">
    <property type="term" value="P:phosphorelay signal transduction system"/>
    <property type="evidence" value="ECO:0007669"/>
    <property type="project" value="InterPro"/>
</dbReference>
<dbReference type="InterPro" id="IPR011006">
    <property type="entry name" value="CheY-like_superfamily"/>
</dbReference>
<feature type="modified residue" description="4-aspartylphosphate" evidence="2">
    <location>
        <position position="54"/>
    </location>
</feature>